<evidence type="ECO:0000256" key="3">
    <source>
        <dbReference type="ARBA" id="ARBA00022840"/>
    </source>
</evidence>
<evidence type="ECO:0000313" key="6">
    <source>
        <dbReference type="Proteomes" id="UP000473525"/>
    </source>
</evidence>
<dbReference type="RefSeq" id="WP_309504238.1">
    <property type="nucleotide sequence ID" value="NZ_WSEK01000005.1"/>
</dbReference>
<dbReference type="Gene3D" id="2.40.100.10">
    <property type="entry name" value="Cyclophilin-like"/>
    <property type="match status" value="1"/>
</dbReference>
<dbReference type="Gene3D" id="3.30.1360.40">
    <property type="match status" value="1"/>
</dbReference>
<dbReference type="InterPro" id="IPR010016">
    <property type="entry name" value="PxpB"/>
</dbReference>
<dbReference type="AlphaFoldDB" id="A0A6L6XXX7"/>
<organism evidence="5 6">
    <name type="scientific">Nocardioides agri</name>
    <dbReference type="NCBI Taxonomy" id="2682843"/>
    <lineage>
        <taxon>Bacteria</taxon>
        <taxon>Bacillati</taxon>
        <taxon>Actinomycetota</taxon>
        <taxon>Actinomycetes</taxon>
        <taxon>Propionibacteriales</taxon>
        <taxon>Nocardioidaceae</taxon>
        <taxon>Nocardioides</taxon>
    </lineage>
</organism>
<keyword evidence="5" id="KW-0808">Transferase</keyword>
<keyword evidence="2" id="KW-0378">Hydrolase</keyword>
<dbReference type="PANTHER" id="PTHR34698:SF2">
    <property type="entry name" value="5-OXOPROLINASE SUBUNIT B"/>
    <property type="match status" value="1"/>
</dbReference>
<evidence type="ECO:0000313" key="5">
    <source>
        <dbReference type="EMBL" id="MVQ51557.1"/>
    </source>
</evidence>
<protein>
    <submittedName>
        <fullName evidence="5">Carboxyltransferase domain-containing protein</fullName>
    </submittedName>
</protein>
<dbReference type="SUPFAM" id="SSF50891">
    <property type="entry name" value="Cyclophilin-like"/>
    <property type="match status" value="1"/>
</dbReference>
<keyword evidence="1" id="KW-0547">Nucleotide-binding</keyword>
<dbReference type="GO" id="GO:0016740">
    <property type="term" value="F:transferase activity"/>
    <property type="evidence" value="ECO:0007669"/>
    <property type="project" value="UniProtKB-KW"/>
</dbReference>
<dbReference type="SMART" id="SM00796">
    <property type="entry name" value="AHS1"/>
    <property type="match status" value="1"/>
</dbReference>
<feature type="domain" description="Carboxyltransferase" evidence="4">
    <location>
        <begin position="5"/>
        <end position="190"/>
    </location>
</feature>
<dbReference type="Proteomes" id="UP000473525">
    <property type="component" value="Unassembled WGS sequence"/>
</dbReference>
<keyword evidence="3" id="KW-0067">ATP-binding</keyword>
<dbReference type="GO" id="GO:0005524">
    <property type="term" value="F:ATP binding"/>
    <property type="evidence" value="ECO:0007669"/>
    <property type="project" value="UniProtKB-KW"/>
</dbReference>
<dbReference type="InterPro" id="IPR003833">
    <property type="entry name" value="CT_C_D"/>
</dbReference>
<keyword evidence="6" id="KW-1185">Reference proteome</keyword>
<dbReference type="Pfam" id="PF02682">
    <property type="entry name" value="CT_C_D"/>
    <property type="match status" value="1"/>
</dbReference>
<reference evidence="5 6" key="1">
    <citation type="submission" date="2019-12" db="EMBL/GenBank/DDBJ databases">
        <authorList>
            <person name="Huq M.A."/>
        </authorList>
    </citation>
    <scope>NUCLEOTIDE SEQUENCE [LARGE SCALE GENOMIC DNA]</scope>
    <source>
        <strain evidence="5 6">MAH-18</strain>
    </source>
</reference>
<dbReference type="InterPro" id="IPR029000">
    <property type="entry name" value="Cyclophilin-like_dom_sf"/>
</dbReference>
<proteinExistence type="predicted"/>
<accession>A0A6L6XXX7</accession>
<comment type="caution">
    <text evidence="5">The sequence shown here is derived from an EMBL/GenBank/DDBJ whole genome shotgun (WGS) entry which is preliminary data.</text>
</comment>
<dbReference type="PANTHER" id="PTHR34698">
    <property type="entry name" value="5-OXOPROLINASE SUBUNIT B"/>
    <property type="match status" value="1"/>
</dbReference>
<name>A0A6L6XXX7_9ACTN</name>
<evidence type="ECO:0000259" key="4">
    <source>
        <dbReference type="SMART" id="SM00796"/>
    </source>
</evidence>
<sequence>MTGIVQLRPVGPSAVLAEVGDAASALALAGWARAHDVPAVEVVPAAESVLFDGVADPAALAAQLRGWEPGEPPPPGPAVEVPVVYDGPDLDDVASRWGTDVAGVVARHSEVEYVAAFCGFAPGFAYLAGLPDALAVPRLSSPRPRVPAGAVGLAGAWCGVYPTASPGGWRLLGRTDATLWDQSRAEPALLPPGTRVRFVPQ</sequence>
<dbReference type="EMBL" id="WSEK01000005">
    <property type="protein sequence ID" value="MVQ51557.1"/>
    <property type="molecule type" value="Genomic_DNA"/>
</dbReference>
<evidence type="ECO:0000256" key="1">
    <source>
        <dbReference type="ARBA" id="ARBA00022741"/>
    </source>
</evidence>
<gene>
    <name evidence="5" type="ORF">GON03_20455</name>
</gene>
<dbReference type="GO" id="GO:0016787">
    <property type="term" value="F:hydrolase activity"/>
    <property type="evidence" value="ECO:0007669"/>
    <property type="project" value="UniProtKB-KW"/>
</dbReference>
<evidence type="ECO:0000256" key="2">
    <source>
        <dbReference type="ARBA" id="ARBA00022801"/>
    </source>
</evidence>